<dbReference type="Proteomes" id="UP000028780">
    <property type="component" value="Chromosome"/>
</dbReference>
<dbReference type="OrthoDB" id="9978736at2"/>
<evidence type="ECO:0000313" key="2">
    <source>
        <dbReference type="EMBL" id="AIJ33165.1"/>
    </source>
</evidence>
<dbReference type="RefSeq" id="WP_038589407.1">
    <property type="nucleotide sequence ID" value="NZ_CP009211.1"/>
</dbReference>
<feature type="compositionally biased region" description="Low complexity" evidence="1">
    <location>
        <begin position="29"/>
        <end position="53"/>
    </location>
</feature>
<dbReference type="AlphaFoldDB" id="A0A076NMZ1"/>
<keyword evidence="4" id="KW-1185">Reference proteome</keyword>
<dbReference type="KEGG" id="cii:CIMIT_03925"/>
<dbReference type="EMBL" id="LT906467">
    <property type="protein sequence ID" value="SNV64182.1"/>
    <property type="molecule type" value="Genomic_DNA"/>
</dbReference>
<dbReference type="Proteomes" id="UP000215374">
    <property type="component" value="Chromosome 1"/>
</dbReference>
<reference evidence="2 4" key="1">
    <citation type="submission" date="2014-08" db="EMBL/GenBank/DDBJ databases">
        <title>Complete genome sequence of Corynebacterium imitans DSM 44264, isolated from a five-month-old boy with suspected pharyngeal diphtheria.</title>
        <authorList>
            <person name="Mollmann S."/>
            <person name="Albersmeier A."/>
            <person name="Ruckert C."/>
            <person name="Tauch A."/>
        </authorList>
    </citation>
    <scope>NUCLEOTIDE SEQUENCE [LARGE SCALE GENOMIC DNA]</scope>
    <source>
        <strain evidence="2 4">DSM 44264</strain>
    </source>
</reference>
<organism evidence="2 4">
    <name type="scientific">Corynebacterium imitans</name>
    <dbReference type="NCBI Taxonomy" id="156978"/>
    <lineage>
        <taxon>Bacteria</taxon>
        <taxon>Bacillati</taxon>
        <taxon>Actinomycetota</taxon>
        <taxon>Actinomycetes</taxon>
        <taxon>Mycobacteriales</taxon>
        <taxon>Corynebacteriaceae</taxon>
        <taxon>Corynebacterium</taxon>
    </lineage>
</organism>
<evidence type="ECO:0000256" key="1">
    <source>
        <dbReference type="SAM" id="MobiDB-lite"/>
    </source>
</evidence>
<protein>
    <submittedName>
        <fullName evidence="2">Uncharacterized protein</fullName>
    </submittedName>
</protein>
<evidence type="ECO:0000313" key="4">
    <source>
        <dbReference type="Proteomes" id="UP000028780"/>
    </source>
</evidence>
<accession>A0A076NMZ1</accession>
<feature type="region of interest" description="Disordered" evidence="1">
    <location>
        <begin position="26"/>
        <end position="83"/>
    </location>
</feature>
<gene>
    <name evidence="2" type="ORF">CIMIT_03925</name>
    <name evidence="3" type="ORF">SAMEA4535761_00851</name>
</gene>
<dbReference type="PROSITE" id="PS51257">
    <property type="entry name" value="PROKAR_LIPOPROTEIN"/>
    <property type="match status" value="1"/>
</dbReference>
<evidence type="ECO:0000313" key="3">
    <source>
        <dbReference type="EMBL" id="SNV64182.1"/>
    </source>
</evidence>
<sequence>MKRHIAITASIVTTIGLTLAGCAEDDATVAETSESAETAGSEAAESAETSAAEDGGTGEAPTEHSEKAQELIAAFKEHYPDAEETDLNELYAQMEQANEDMPDEADVKVDPPECDFSDETDELDTLATERSFGTLVSTTVGGSEPTEDDMGIPPMDATSIDLVVHDFANEKDAKTYLEGSDLYGGKCSEITVTNGEGEGAFEAHQTFEKTDLSLDGADDSFSNNVTMDRALSQSGGMLFARFGSTVVTISTSGQNPEEARQALEDTVAALN</sequence>
<proteinExistence type="predicted"/>
<name>A0A076NMZ1_9CORY</name>
<dbReference type="EMBL" id="CP009211">
    <property type="protein sequence ID" value="AIJ33165.1"/>
    <property type="molecule type" value="Genomic_DNA"/>
</dbReference>
<reference evidence="3 5" key="2">
    <citation type="submission" date="2017-06" db="EMBL/GenBank/DDBJ databases">
        <authorList>
            <consortium name="Pathogen Informatics"/>
        </authorList>
    </citation>
    <scope>NUCLEOTIDE SEQUENCE [LARGE SCALE GENOMIC DNA]</scope>
    <source>
        <strain evidence="3 5">NCTC13015</strain>
    </source>
</reference>
<feature type="compositionally biased region" description="Basic and acidic residues" evidence="1">
    <location>
        <begin position="61"/>
        <end position="81"/>
    </location>
</feature>
<dbReference type="HOGENOM" id="CLU_1025696_0_0_11"/>
<dbReference type="STRING" id="156978.CIMIT_03925"/>
<evidence type="ECO:0000313" key="5">
    <source>
        <dbReference type="Proteomes" id="UP000215374"/>
    </source>
</evidence>